<dbReference type="PANTHER" id="PTHR43630">
    <property type="entry name" value="POLY-BETA-1,6-N-ACETYL-D-GLUCOSAMINE SYNTHASE"/>
    <property type="match status" value="1"/>
</dbReference>
<dbReference type="RefSeq" id="WP_055274890.1">
    <property type="nucleotide sequence ID" value="NZ_CYZV01000001.1"/>
</dbReference>
<dbReference type="Proteomes" id="UP000095558">
    <property type="component" value="Unassembled WGS sequence"/>
</dbReference>
<evidence type="ECO:0000313" key="2">
    <source>
        <dbReference type="EMBL" id="CUN52660.1"/>
    </source>
</evidence>
<gene>
    <name evidence="2" type="primary">sunS</name>
    <name evidence="2" type="ORF">ERS852470_00138</name>
</gene>
<proteinExistence type="predicted"/>
<dbReference type="OrthoDB" id="9815923at2"/>
<sequence>MKKRVTLSLCMIVKDEERTLERCLNSVKSFINEIIIVDTGSKDKTKEIAKGFNAKIYDFKWINDFAAARNFSFRKATSDYILWLDGDDFINSEDITKIENLLEHLDTSYDYISGEYILARNNEGKVSSVLRRNRIVKREKNFKWIGKVHEYLAVYGRGLEGDFAIEHGKIKAYTDRNFQIFKEMEKKNEKFSPRDMYYYANELMDNGHYKEAIDEYRKFIETNQGWIEDVKGAYFRIINCYKVLNEKEKVPDIVFEAFKIDAPTAEIVCSLAEYFFEKNNINQAIFWYRTALDCIPDKGNPSLSNSAYYTWIPSLQLCVCYYNLGKIDCSYFFNELTATFMGDSDKVVYNRKIFEDAYKRLNSKAPTLEYPLKACDYIKYI</sequence>
<dbReference type="GO" id="GO:0016757">
    <property type="term" value="F:glycosyltransferase activity"/>
    <property type="evidence" value="ECO:0007669"/>
    <property type="project" value="UniProtKB-KW"/>
</dbReference>
<dbReference type="Pfam" id="PF00535">
    <property type="entry name" value="Glycos_transf_2"/>
    <property type="match status" value="1"/>
</dbReference>
<dbReference type="Gene3D" id="3.90.550.10">
    <property type="entry name" value="Spore Coat Polysaccharide Biosynthesis Protein SpsA, Chain A"/>
    <property type="match status" value="1"/>
</dbReference>
<evidence type="ECO:0000313" key="3">
    <source>
        <dbReference type="Proteomes" id="UP000095558"/>
    </source>
</evidence>
<dbReference type="InterPro" id="IPR011990">
    <property type="entry name" value="TPR-like_helical_dom_sf"/>
</dbReference>
<keyword evidence="2" id="KW-0808">Transferase</keyword>
<reference evidence="2 3" key="1">
    <citation type="submission" date="2015-09" db="EMBL/GenBank/DDBJ databases">
        <authorList>
            <consortium name="Pathogen Informatics"/>
        </authorList>
    </citation>
    <scope>NUCLEOTIDE SEQUENCE [LARGE SCALE GENOMIC DNA]</scope>
    <source>
        <strain evidence="2 3">2789STDY5834855</strain>
    </source>
</reference>
<dbReference type="PANTHER" id="PTHR43630:SF2">
    <property type="entry name" value="GLYCOSYLTRANSFERASE"/>
    <property type="match status" value="1"/>
</dbReference>
<name>A0A173XN38_9CLOT</name>
<evidence type="ECO:0000259" key="1">
    <source>
        <dbReference type="Pfam" id="PF00535"/>
    </source>
</evidence>
<dbReference type="AlphaFoldDB" id="A0A173XN38"/>
<dbReference type="InterPro" id="IPR001173">
    <property type="entry name" value="Glyco_trans_2-like"/>
</dbReference>
<protein>
    <submittedName>
        <fullName evidence="2">Glycosyltransferase</fullName>
        <ecNumber evidence="2">2.4.-.-</ecNumber>
        <ecNumber evidence="2">2.4.1.-</ecNumber>
    </submittedName>
</protein>
<dbReference type="EC" id="2.4.-.-" evidence="2"/>
<dbReference type="CDD" id="cd02511">
    <property type="entry name" value="Beta4Glucosyltransferase"/>
    <property type="match status" value="1"/>
</dbReference>
<dbReference type="EMBL" id="CYZV01000001">
    <property type="protein sequence ID" value="CUN52660.1"/>
    <property type="molecule type" value="Genomic_DNA"/>
</dbReference>
<feature type="domain" description="Glycosyltransferase 2-like" evidence="1">
    <location>
        <begin position="8"/>
        <end position="145"/>
    </location>
</feature>
<accession>A0A173XN38</accession>
<keyword evidence="2" id="KW-0328">Glycosyltransferase</keyword>
<dbReference type="Gene3D" id="1.25.40.10">
    <property type="entry name" value="Tetratricopeptide repeat domain"/>
    <property type="match status" value="2"/>
</dbReference>
<organism evidence="2 3">
    <name type="scientific">Clostridium disporicum</name>
    <dbReference type="NCBI Taxonomy" id="84024"/>
    <lineage>
        <taxon>Bacteria</taxon>
        <taxon>Bacillati</taxon>
        <taxon>Bacillota</taxon>
        <taxon>Clostridia</taxon>
        <taxon>Eubacteriales</taxon>
        <taxon>Clostridiaceae</taxon>
        <taxon>Clostridium</taxon>
    </lineage>
</organism>
<dbReference type="SUPFAM" id="SSF53448">
    <property type="entry name" value="Nucleotide-diphospho-sugar transferases"/>
    <property type="match status" value="1"/>
</dbReference>
<dbReference type="SUPFAM" id="SSF48452">
    <property type="entry name" value="TPR-like"/>
    <property type="match status" value="1"/>
</dbReference>
<dbReference type="EC" id="2.4.1.-" evidence="2"/>
<dbReference type="InterPro" id="IPR029044">
    <property type="entry name" value="Nucleotide-diphossugar_trans"/>
</dbReference>